<reference evidence="3 4" key="1">
    <citation type="submission" date="2018-06" db="EMBL/GenBank/DDBJ databases">
        <authorList>
            <consortium name="Pathogen Informatics"/>
            <person name="Doyle S."/>
        </authorList>
    </citation>
    <scope>NUCLEOTIDE SEQUENCE [LARGE SCALE GENOMIC DNA]</scope>
    <source>
        <strain evidence="3 4">NCTC12026</strain>
    </source>
</reference>
<organism evidence="3 4">
    <name type="scientific">Providencia rustigianii</name>
    <dbReference type="NCBI Taxonomy" id="158850"/>
    <lineage>
        <taxon>Bacteria</taxon>
        <taxon>Pseudomonadati</taxon>
        <taxon>Pseudomonadota</taxon>
        <taxon>Gammaproteobacteria</taxon>
        <taxon>Enterobacterales</taxon>
        <taxon>Morganellaceae</taxon>
        <taxon>Providencia</taxon>
    </lineage>
</organism>
<dbReference type="InterPro" id="IPR025877">
    <property type="entry name" value="MobA-like_NTP_Trfase"/>
</dbReference>
<dbReference type="PANTHER" id="PTHR43777:SF1">
    <property type="entry name" value="MOLYBDENUM COFACTOR CYTIDYLYLTRANSFERASE"/>
    <property type="match status" value="1"/>
</dbReference>
<dbReference type="GO" id="GO:0016779">
    <property type="term" value="F:nucleotidyltransferase activity"/>
    <property type="evidence" value="ECO:0007669"/>
    <property type="project" value="UniProtKB-ARBA"/>
</dbReference>
<evidence type="ECO:0000259" key="2">
    <source>
        <dbReference type="Pfam" id="PF12804"/>
    </source>
</evidence>
<dbReference type="Pfam" id="PF12804">
    <property type="entry name" value="NTP_transf_3"/>
    <property type="match status" value="1"/>
</dbReference>
<evidence type="ECO:0000313" key="4">
    <source>
        <dbReference type="Proteomes" id="UP000255129"/>
    </source>
</evidence>
<dbReference type="AlphaFoldDB" id="A0A379G375"/>
<evidence type="ECO:0000256" key="1">
    <source>
        <dbReference type="ARBA" id="ARBA00022842"/>
    </source>
</evidence>
<feature type="domain" description="MobA-like NTP transferase" evidence="2">
    <location>
        <begin position="6"/>
        <end position="163"/>
    </location>
</feature>
<dbReference type="RefSeq" id="WP_006813190.1">
    <property type="nucleotide sequence ID" value="NZ_CABLCG010000087.1"/>
</dbReference>
<dbReference type="SUPFAM" id="SSF53448">
    <property type="entry name" value="Nucleotide-diphospho-sugar transferases"/>
    <property type="match status" value="1"/>
</dbReference>
<proteinExistence type="predicted"/>
<dbReference type="OrthoDB" id="5298023at2"/>
<protein>
    <submittedName>
        <fullName evidence="3">Molybdenum hydroxylase accessory protein, YgfJ family</fullName>
    </submittedName>
</protein>
<dbReference type="InterPro" id="IPR029044">
    <property type="entry name" value="Nucleotide-diphossugar_trans"/>
</dbReference>
<dbReference type="EMBL" id="UGUA01000002">
    <property type="protein sequence ID" value="SUC35418.1"/>
    <property type="molecule type" value="Genomic_DNA"/>
</dbReference>
<name>A0A379G375_9GAMM</name>
<dbReference type="Gene3D" id="3.90.550.10">
    <property type="entry name" value="Spore Coat Polysaccharide Biosynthesis Protein SpsA, Chain A"/>
    <property type="match status" value="1"/>
</dbReference>
<dbReference type="Proteomes" id="UP000255129">
    <property type="component" value="Unassembled WGS sequence"/>
</dbReference>
<evidence type="ECO:0000313" key="3">
    <source>
        <dbReference type="EMBL" id="SUC35418.1"/>
    </source>
</evidence>
<dbReference type="CDD" id="cd04182">
    <property type="entry name" value="GT_2_like_f"/>
    <property type="match status" value="1"/>
</dbReference>
<gene>
    <name evidence="3" type="ORF">NCTC12026_01814</name>
</gene>
<accession>A0A379G375</accession>
<sequence>MNIGILILAAGKSERFQNTGGCGSKLNYILEQQTVFKKTLLNSMGSGFPIHVITRSDNEGVINNCLQFNIPHSLLNSDGLGKSIALGVKNTPNWDGWLIHLADMPYIDREIFIQVERKLNKYSLVRPVYNGIPGHPVGISAKYRQNLMHLSGDDGAKSILQHQFVYEMQINDENVIKDIDYLPNKNQ</sequence>
<keyword evidence="1" id="KW-0460">Magnesium</keyword>
<dbReference type="PANTHER" id="PTHR43777">
    <property type="entry name" value="MOLYBDENUM COFACTOR CYTIDYLYLTRANSFERASE"/>
    <property type="match status" value="1"/>
</dbReference>